<comment type="caution">
    <text evidence="1">The sequence shown here is derived from an EMBL/GenBank/DDBJ whole genome shotgun (WGS) entry which is preliminary data.</text>
</comment>
<accession>A0A328UK90</accession>
<evidence type="ECO:0000313" key="1">
    <source>
        <dbReference type="EMBL" id="RAQ30600.1"/>
    </source>
</evidence>
<dbReference type="EMBL" id="QLYR01000001">
    <property type="protein sequence ID" value="RAQ30600.1"/>
    <property type="molecule type" value="Genomic_DNA"/>
</dbReference>
<dbReference type="AlphaFoldDB" id="A0A328UK90"/>
<organism evidence="1 2">
    <name type="scientific">Hydrogeniiclostridium mannosilyticum</name>
    <dbReference type="NCBI Taxonomy" id="2764322"/>
    <lineage>
        <taxon>Bacteria</taxon>
        <taxon>Bacillati</taxon>
        <taxon>Bacillota</taxon>
        <taxon>Clostridia</taxon>
        <taxon>Eubacteriales</taxon>
        <taxon>Acutalibacteraceae</taxon>
        <taxon>Hydrogeniiclostridium</taxon>
    </lineage>
</organism>
<proteinExistence type="predicted"/>
<name>A0A328UK90_9FIRM</name>
<sequence>MEQASEFYIHEVYYPSPAEEESASPIAHLVQQILDEVAQQEHLQDRRTIYIIDPEGQKTLRAAWKSFIWLAKIFYGRVTLKIDVKKFTCAICWQSERLSLRSDSVKLVIMDLLTSCDALSIEPGEEGRICISAAIPLFLRLGSED</sequence>
<protein>
    <submittedName>
        <fullName evidence="1">Uncharacterized protein</fullName>
    </submittedName>
</protein>
<gene>
    <name evidence="1" type="ORF">DPQ25_03685</name>
</gene>
<keyword evidence="2" id="KW-1185">Reference proteome</keyword>
<evidence type="ECO:0000313" key="2">
    <source>
        <dbReference type="Proteomes" id="UP000249377"/>
    </source>
</evidence>
<dbReference type="Proteomes" id="UP000249377">
    <property type="component" value="Unassembled WGS sequence"/>
</dbReference>
<reference evidence="1 2" key="1">
    <citation type="submission" date="2018-06" db="EMBL/GenBank/DDBJ databases">
        <title>Noncontiguous genome sequence of Ruminococcaceae bacterium ASD2818.</title>
        <authorList>
            <person name="Chaplin A.V."/>
            <person name="Sokolova S.R."/>
            <person name="Kochetkova T.O."/>
            <person name="Goltsov A.Y."/>
            <person name="Trofimov D.Y."/>
            <person name="Efimov B.A."/>
        </authorList>
    </citation>
    <scope>NUCLEOTIDE SEQUENCE [LARGE SCALE GENOMIC DNA]</scope>
    <source>
        <strain evidence="1 2">ASD2818</strain>
    </source>
</reference>
<dbReference type="RefSeq" id="WP_112331795.1">
    <property type="nucleotide sequence ID" value="NZ_JADPHD010000012.1"/>
</dbReference>